<dbReference type="RefSeq" id="WP_145778339.1">
    <property type="nucleotide sequence ID" value="NZ_VIWZ01000001.1"/>
</dbReference>
<organism evidence="2 3">
    <name type="scientific">Micromonospora taraxaci</name>
    <dbReference type="NCBI Taxonomy" id="1316803"/>
    <lineage>
        <taxon>Bacteria</taxon>
        <taxon>Bacillati</taxon>
        <taxon>Actinomycetota</taxon>
        <taxon>Actinomycetes</taxon>
        <taxon>Micromonosporales</taxon>
        <taxon>Micromonosporaceae</taxon>
        <taxon>Micromonospora</taxon>
    </lineage>
</organism>
<evidence type="ECO:0000313" key="3">
    <source>
        <dbReference type="Proteomes" id="UP000317685"/>
    </source>
</evidence>
<protein>
    <submittedName>
        <fullName evidence="2">Uncharacterized protein</fullName>
    </submittedName>
</protein>
<gene>
    <name evidence="2" type="ORF">FHU34_11293</name>
</gene>
<evidence type="ECO:0000256" key="1">
    <source>
        <dbReference type="SAM" id="MobiDB-lite"/>
    </source>
</evidence>
<name>A0A561VTP3_9ACTN</name>
<sequence>MTTEGFREVDNDLLADYLGGALDGTPQQEEVARLVSTDPAWVEAYAQLAPALTEVRASLARWAEPSPEMPQAIVDRISAALVAAEPTSGDLMPEHRGDTATPPVVPAQGRAGRRPATPTTSGHRAPAGPGRRWREWVRRSRPVAAVTVAVVAVALGLTQVSRSGSRDTSGTSALDRPASAPEGVAGADPARTTGPPLRSGTDYSPQILGNEQGTMQSAPSPSRATGNTPGTQPEVDAGGSRRPVSEGLDQLARLTGEAALKTCLTTVTTEHGNGPLVVDVLDYARFQGEPALVIRFTDATGARWAWVSGPECGVPGSGSDSRYSSRVG</sequence>
<dbReference type="OrthoDB" id="3404896at2"/>
<reference evidence="2 3" key="1">
    <citation type="submission" date="2019-06" db="EMBL/GenBank/DDBJ databases">
        <title>Sequencing the genomes of 1000 actinobacteria strains.</title>
        <authorList>
            <person name="Klenk H.-P."/>
        </authorList>
    </citation>
    <scope>NUCLEOTIDE SEQUENCE [LARGE SCALE GENOMIC DNA]</scope>
    <source>
        <strain evidence="2 3">DSM 45885</strain>
    </source>
</reference>
<comment type="caution">
    <text evidence="2">The sequence shown here is derived from an EMBL/GenBank/DDBJ whole genome shotgun (WGS) entry which is preliminary data.</text>
</comment>
<dbReference type="Proteomes" id="UP000317685">
    <property type="component" value="Unassembled WGS sequence"/>
</dbReference>
<evidence type="ECO:0000313" key="2">
    <source>
        <dbReference type="EMBL" id="TWG14989.1"/>
    </source>
</evidence>
<proteinExistence type="predicted"/>
<feature type="region of interest" description="Disordered" evidence="1">
    <location>
        <begin position="161"/>
        <end position="244"/>
    </location>
</feature>
<accession>A0A561VTP3</accession>
<dbReference type="AlphaFoldDB" id="A0A561VTP3"/>
<feature type="region of interest" description="Disordered" evidence="1">
    <location>
        <begin position="89"/>
        <end position="134"/>
    </location>
</feature>
<feature type="compositionally biased region" description="Polar residues" evidence="1">
    <location>
        <begin position="201"/>
        <end position="231"/>
    </location>
</feature>
<dbReference type="EMBL" id="VIWZ01000001">
    <property type="protein sequence ID" value="TWG14989.1"/>
    <property type="molecule type" value="Genomic_DNA"/>
</dbReference>
<keyword evidence="3" id="KW-1185">Reference proteome</keyword>
<feature type="compositionally biased region" description="Low complexity" evidence="1">
    <location>
        <begin position="161"/>
        <end position="172"/>
    </location>
</feature>
<dbReference type="GeneID" id="300125947"/>